<comment type="cofactor">
    <cofactor evidence="1">
        <name>Mg(2+)</name>
        <dbReference type="ChEBI" id="CHEBI:18420"/>
    </cofactor>
</comment>
<gene>
    <name evidence="12" type="ORF">OAUR00152_LOCUS30911</name>
</gene>
<dbReference type="GO" id="GO:0052725">
    <property type="term" value="F:inositol-1,3,4-trisphosphate 6-kinase activity"/>
    <property type="evidence" value="ECO:0007669"/>
    <property type="project" value="InterPro"/>
</dbReference>
<dbReference type="GO" id="GO:0005737">
    <property type="term" value="C:cytoplasm"/>
    <property type="evidence" value="ECO:0007669"/>
    <property type="project" value="TreeGrafter"/>
</dbReference>
<name>A0A7S4JNH4_9STRA</name>
<evidence type="ECO:0000256" key="1">
    <source>
        <dbReference type="ARBA" id="ARBA00001946"/>
    </source>
</evidence>
<dbReference type="GO" id="GO:0052726">
    <property type="term" value="F:inositol-1,3,4-trisphosphate 5-kinase activity"/>
    <property type="evidence" value="ECO:0007669"/>
    <property type="project" value="InterPro"/>
</dbReference>
<organism evidence="12">
    <name type="scientific">Odontella aurita</name>
    <dbReference type="NCBI Taxonomy" id="265563"/>
    <lineage>
        <taxon>Eukaryota</taxon>
        <taxon>Sar</taxon>
        <taxon>Stramenopiles</taxon>
        <taxon>Ochrophyta</taxon>
        <taxon>Bacillariophyta</taxon>
        <taxon>Mediophyceae</taxon>
        <taxon>Biddulphiophycidae</taxon>
        <taxon>Eupodiscales</taxon>
        <taxon>Odontellaceae</taxon>
        <taxon>Odontella</taxon>
    </lineage>
</organism>
<protein>
    <recommendedName>
        <fullName evidence="3">inositol-1,3,4-trisphosphate 5/6-kinase</fullName>
        <ecNumber evidence="3">2.7.1.159</ecNumber>
    </recommendedName>
</protein>
<evidence type="ECO:0000256" key="4">
    <source>
        <dbReference type="ARBA" id="ARBA00022679"/>
    </source>
</evidence>
<dbReference type="Gene3D" id="3.40.50.11370">
    <property type="match status" value="1"/>
</dbReference>
<evidence type="ECO:0000256" key="2">
    <source>
        <dbReference type="ARBA" id="ARBA00009601"/>
    </source>
</evidence>
<sequence>MNNSSGGALGGQPNHCPGEGVLLLKDQSNTLHRQASCEVLSTCASTEDDCCSQTVAAMSAETGDGSSDQHQHIRPILVGYAFGPKKMSTMGIIMAEASKALSTVTMAAVPIVNRVEDGWARESSLATKCYKGKKHHGHADEVIAGARNNVPCRLTSAALEETSIKFVEGLDETSRDEGEEDVSIASMNPPSFVSGFTDGESVGSGGIRFSVAGSPNGDVVGIRNIVRFFQSSCSSAASFADSSVTTAATTVQKPPSSTSSLVLPSRGFQSKGNSSSKVSRRPLQPVRVSFVPLDLDSPLEEQHGGNFDAILHKMTEDILCISKMNSSLLCSTDKNSVLDDNQSQALQRVERLNKYKRNNQSCFLIDDPASVQALMSRSDIAHILSRCLLGVTTRSGIPVSTPRFEVLKETQSTDHIEQVMDNASFTYPVIAKPLTAAGTKESHSMVVILNRNGLHSVPSQCLLQEYANHDSTLYKVYVMGNLVRVYARTSLPNLPRGERFEQFGRCGGFVAFDSQRPYPKLPDFGIDARTIDNARGDLAPPTKKRKLSAFTEKDSCRSKVRHNSLVTADEIRPIATVLRKAFGLELFGFDILITSRRSGQCDGSDEKEMLVVDVNYFPSYKEVSNFPSLLAQYLTQRAIEGRMKSFHAI</sequence>
<dbReference type="InterPro" id="IPR040464">
    <property type="entry name" value="InsP(3)kin_ATP-grasp"/>
</dbReference>
<dbReference type="PANTHER" id="PTHR14217:SF1">
    <property type="entry name" value="INOSITOL-TETRAKISPHOSPHATE 1-KINASE"/>
    <property type="match status" value="1"/>
</dbReference>
<keyword evidence="9" id="KW-0460">Magnesium</keyword>
<feature type="domain" description="Inositol 1,3,4-trisphosphate 5/6-kinase ATP-grasp" evidence="11">
    <location>
        <begin position="563"/>
        <end position="635"/>
    </location>
</feature>
<dbReference type="Gene3D" id="3.30.470.20">
    <property type="entry name" value="ATP-grasp fold, B domain"/>
    <property type="match status" value="1"/>
</dbReference>
<dbReference type="SUPFAM" id="SSF56059">
    <property type="entry name" value="Glutathione synthetase ATP-binding domain-like"/>
    <property type="match status" value="1"/>
</dbReference>
<feature type="domain" description="Inositol 1,3,4-trisphosphate 5/6-kinase ATP-grasp" evidence="11">
    <location>
        <begin position="399"/>
        <end position="497"/>
    </location>
</feature>
<dbReference type="GO" id="GO:0005524">
    <property type="term" value="F:ATP binding"/>
    <property type="evidence" value="ECO:0007669"/>
    <property type="project" value="UniProtKB-KW"/>
</dbReference>
<keyword evidence="7" id="KW-0418">Kinase</keyword>
<dbReference type="EC" id="2.7.1.159" evidence="3"/>
<evidence type="ECO:0000256" key="5">
    <source>
        <dbReference type="ARBA" id="ARBA00022723"/>
    </source>
</evidence>
<evidence type="ECO:0000256" key="9">
    <source>
        <dbReference type="ARBA" id="ARBA00022842"/>
    </source>
</evidence>
<evidence type="ECO:0000256" key="7">
    <source>
        <dbReference type="ARBA" id="ARBA00022777"/>
    </source>
</evidence>
<proteinExistence type="inferred from homology"/>
<reference evidence="12" key="1">
    <citation type="submission" date="2021-01" db="EMBL/GenBank/DDBJ databases">
        <authorList>
            <person name="Corre E."/>
            <person name="Pelletier E."/>
            <person name="Niang G."/>
            <person name="Scheremetjew M."/>
            <person name="Finn R."/>
            <person name="Kale V."/>
            <person name="Holt S."/>
            <person name="Cochrane G."/>
            <person name="Meng A."/>
            <person name="Brown T."/>
            <person name="Cohen L."/>
        </authorList>
    </citation>
    <scope>NUCLEOTIDE SEQUENCE</scope>
    <source>
        <strain evidence="12">Isolate 1302-5</strain>
    </source>
</reference>
<dbReference type="Gene3D" id="3.30.1490.220">
    <property type="match status" value="1"/>
</dbReference>
<accession>A0A7S4JNH4</accession>
<feature type="compositionally biased region" description="Low complexity" evidence="10">
    <location>
        <begin position="250"/>
        <end position="265"/>
    </location>
</feature>
<dbReference type="InterPro" id="IPR008656">
    <property type="entry name" value="Inositol_tetrakis-P_1-kinase"/>
</dbReference>
<dbReference type="AlphaFoldDB" id="A0A7S4JNH4"/>
<evidence type="ECO:0000256" key="6">
    <source>
        <dbReference type="ARBA" id="ARBA00022741"/>
    </source>
</evidence>
<keyword evidence="4" id="KW-0808">Transferase</keyword>
<dbReference type="GO" id="GO:0032957">
    <property type="term" value="P:inositol trisphosphate metabolic process"/>
    <property type="evidence" value="ECO:0007669"/>
    <property type="project" value="InterPro"/>
</dbReference>
<dbReference type="PANTHER" id="PTHR14217">
    <property type="entry name" value="INOSITOL-TETRAKISPHOSPHATE 1-KINASE"/>
    <property type="match status" value="1"/>
</dbReference>
<evidence type="ECO:0000256" key="8">
    <source>
        <dbReference type="ARBA" id="ARBA00022840"/>
    </source>
</evidence>
<dbReference type="GO" id="GO:0000287">
    <property type="term" value="F:magnesium ion binding"/>
    <property type="evidence" value="ECO:0007669"/>
    <property type="project" value="InterPro"/>
</dbReference>
<feature type="region of interest" description="Disordered" evidence="10">
    <location>
        <begin position="250"/>
        <end position="280"/>
    </location>
</feature>
<comment type="similarity">
    <text evidence="2">Belongs to the ITPK1 family.</text>
</comment>
<keyword evidence="8" id="KW-0067">ATP-binding</keyword>
<evidence type="ECO:0000256" key="10">
    <source>
        <dbReference type="SAM" id="MobiDB-lite"/>
    </source>
</evidence>
<evidence type="ECO:0000256" key="3">
    <source>
        <dbReference type="ARBA" id="ARBA00012017"/>
    </source>
</evidence>
<evidence type="ECO:0000313" key="12">
    <source>
        <dbReference type="EMBL" id="CAE2269153.1"/>
    </source>
</evidence>
<feature type="compositionally biased region" description="Polar residues" evidence="10">
    <location>
        <begin position="267"/>
        <end position="277"/>
    </location>
</feature>
<dbReference type="GO" id="GO:0047325">
    <property type="term" value="F:inositol-3,4,5,6-tetrakisphosphate 1-kinase activity"/>
    <property type="evidence" value="ECO:0007669"/>
    <property type="project" value="InterPro"/>
</dbReference>
<dbReference type="EMBL" id="HBKQ01044822">
    <property type="protein sequence ID" value="CAE2269153.1"/>
    <property type="molecule type" value="Transcribed_RNA"/>
</dbReference>
<keyword evidence="6" id="KW-0547">Nucleotide-binding</keyword>
<evidence type="ECO:0000259" key="11">
    <source>
        <dbReference type="Pfam" id="PF05770"/>
    </source>
</evidence>
<keyword evidence="5" id="KW-0479">Metal-binding</keyword>
<dbReference type="Pfam" id="PF05770">
    <property type="entry name" value="Ins134_P3_kin"/>
    <property type="match status" value="2"/>
</dbReference>